<accession>A0A4Y7PLT9</accession>
<evidence type="ECO:0000313" key="1">
    <source>
        <dbReference type="EMBL" id="TDL15802.1"/>
    </source>
</evidence>
<evidence type="ECO:0000313" key="2">
    <source>
        <dbReference type="Proteomes" id="UP000294933"/>
    </source>
</evidence>
<name>A0A4Y7PLT9_9AGAM</name>
<organism evidence="1 2">
    <name type="scientific">Rickenella mellea</name>
    <dbReference type="NCBI Taxonomy" id="50990"/>
    <lineage>
        <taxon>Eukaryota</taxon>
        <taxon>Fungi</taxon>
        <taxon>Dikarya</taxon>
        <taxon>Basidiomycota</taxon>
        <taxon>Agaricomycotina</taxon>
        <taxon>Agaricomycetes</taxon>
        <taxon>Hymenochaetales</taxon>
        <taxon>Rickenellaceae</taxon>
        <taxon>Rickenella</taxon>
    </lineage>
</organism>
<protein>
    <recommendedName>
        <fullName evidence="3">F-box domain-containing protein</fullName>
    </recommendedName>
</protein>
<dbReference type="AlphaFoldDB" id="A0A4Y7PLT9"/>
<evidence type="ECO:0008006" key="3">
    <source>
        <dbReference type="Google" id="ProtNLM"/>
    </source>
</evidence>
<dbReference type="VEuPathDB" id="FungiDB:BD410DRAFT_84897"/>
<dbReference type="EMBL" id="ML170261">
    <property type="protein sequence ID" value="TDL15802.1"/>
    <property type="molecule type" value="Genomic_DNA"/>
</dbReference>
<proteinExistence type="predicted"/>
<gene>
    <name evidence="1" type="ORF">BD410DRAFT_84897</name>
</gene>
<keyword evidence="2" id="KW-1185">Reference proteome</keyword>
<sequence length="259" mass="29164">MFMCTMPLLKSIQGQTWSCTPDIPYLSQLTSVHLQFMRDSLDIPGLSKTLHALENMQDLSLELDNCLLFTVDTRNRYTASKSPRLHSFKIKTLEVSLLGNTSDAVVRLLYDALEYLAPSTVDISLKTSSNRVLLYNSNLHSFPYGSSIRLDIGQTCNILLILKDVLQYCSILHSIRIEAPLAFADGGCVPPEGSSLRHLRFENCDSILEKDVAFFVKEFLSPDSEIGLRSLEFVSCKRISEDFLLEMQDEVGNGLKWTL</sequence>
<dbReference type="STRING" id="50990.A0A4Y7PLT9"/>
<dbReference type="Proteomes" id="UP000294933">
    <property type="component" value="Unassembled WGS sequence"/>
</dbReference>
<reference evidence="1 2" key="1">
    <citation type="submission" date="2018-06" db="EMBL/GenBank/DDBJ databases">
        <title>A transcriptomic atlas of mushroom development highlights an independent origin of complex multicellularity.</title>
        <authorList>
            <consortium name="DOE Joint Genome Institute"/>
            <person name="Krizsan K."/>
            <person name="Almasi E."/>
            <person name="Merenyi Z."/>
            <person name="Sahu N."/>
            <person name="Viragh M."/>
            <person name="Koszo T."/>
            <person name="Mondo S."/>
            <person name="Kiss B."/>
            <person name="Balint B."/>
            <person name="Kues U."/>
            <person name="Barry K."/>
            <person name="Hegedus J.C."/>
            <person name="Henrissat B."/>
            <person name="Johnson J."/>
            <person name="Lipzen A."/>
            <person name="Ohm R."/>
            <person name="Nagy I."/>
            <person name="Pangilinan J."/>
            <person name="Yan J."/>
            <person name="Xiong Y."/>
            <person name="Grigoriev I.V."/>
            <person name="Hibbett D.S."/>
            <person name="Nagy L.G."/>
        </authorList>
    </citation>
    <scope>NUCLEOTIDE SEQUENCE [LARGE SCALE GENOMIC DNA]</scope>
    <source>
        <strain evidence="1 2">SZMC22713</strain>
    </source>
</reference>